<proteinExistence type="predicted"/>
<dbReference type="EMBL" id="CAVLGL010000159">
    <property type="protein sequence ID" value="CAK1603917.1"/>
    <property type="molecule type" value="Genomic_DNA"/>
</dbReference>
<evidence type="ECO:0000313" key="2">
    <source>
        <dbReference type="Proteomes" id="UP001314205"/>
    </source>
</evidence>
<protein>
    <recommendedName>
        <fullName evidence="3">Endonuclease/exonuclease/phosphatase domain-containing protein</fullName>
    </recommendedName>
</protein>
<dbReference type="InterPro" id="IPR036691">
    <property type="entry name" value="Endo/exonu/phosph_ase_sf"/>
</dbReference>
<accession>A0AAV1MC06</accession>
<dbReference type="Proteomes" id="UP001314205">
    <property type="component" value="Unassembled WGS sequence"/>
</dbReference>
<dbReference type="Gene3D" id="3.60.10.10">
    <property type="entry name" value="Endonuclease/exonuclease/phosphatase"/>
    <property type="match status" value="1"/>
</dbReference>
<keyword evidence="2" id="KW-1185">Reference proteome</keyword>
<evidence type="ECO:0000313" key="1">
    <source>
        <dbReference type="EMBL" id="CAK1603917.1"/>
    </source>
</evidence>
<evidence type="ECO:0008006" key="3">
    <source>
        <dbReference type="Google" id="ProtNLM"/>
    </source>
</evidence>
<gene>
    <name evidence="1" type="ORF">PARMNEM_LOCUS22216</name>
</gene>
<reference evidence="1 2" key="1">
    <citation type="submission" date="2023-11" db="EMBL/GenBank/DDBJ databases">
        <authorList>
            <person name="Hedman E."/>
            <person name="Englund M."/>
            <person name="Stromberg M."/>
            <person name="Nyberg Akerstrom W."/>
            <person name="Nylinder S."/>
            <person name="Jareborg N."/>
            <person name="Kallberg Y."/>
            <person name="Kronander E."/>
        </authorList>
    </citation>
    <scope>NUCLEOTIDE SEQUENCE [LARGE SCALE GENOMIC DNA]</scope>
</reference>
<comment type="caution">
    <text evidence="1">The sequence shown here is derived from an EMBL/GenBank/DDBJ whole genome shotgun (WGS) entry which is preliminary data.</text>
</comment>
<dbReference type="AlphaFoldDB" id="A0AAV1MC06"/>
<name>A0AAV1MC06_9NEOP</name>
<organism evidence="1 2">
    <name type="scientific">Parnassius mnemosyne</name>
    <name type="common">clouded apollo</name>
    <dbReference type="NCBI Taxonomy" id="213953"/>
    <lineage>
        <taxon>Eukaryota</taxon>
        <taxon>Metazoa</taxon>
        <taxon>Ecdysozoa</taxon>
        <taxon>Arthropoda</taxon>
        <taxon>Hexapoda</taxon>
        <taxon>Insecta</taxon>
        <taxon>Pterygota</taxon>
        <taxon>Neoptera</taxon>
        <taxon>Endopterygota</taxon>
        <taxon>Lepidoptera</taxon>
        <taxon>Glossata</taxon>
        <taxon>Ditrysia</taxon>
        <taxon>Papilionoidea</taxon>
        <taxon>Papilionidae</taxon>
        <taxon>Parnassiinae</taxon>
        <taxon>Parnassini</taxon>
        <taxon>Parnassius</taxon>
        <taxon>Driopa</taxon>
    </lineage>
</organism>
<sequence length="122" mass="13704">MADALDKLELHILNKGSGPTFDTIRGGRRFSSCVDITTYSTDLLGKIGNWRLSGDVIGSDHRAILFELELGKAVGIDIKRTTRKFNTRKANWSEFHTKLAQLWQNKSLNVTSIKEIDSKIVL</sequence>
<dbReference type="SUPFAM" id="SSF56219">
    <property type="entry name" value="DNase I-like"/>
    <property type="match status" value="1"/>
</dbReference>